<organism evidence="1 2">
    <name type="scientific">Cupriavidus pinatubonensis</name>
    <dbReference type="NCBI Taxonomy" id="248026"/>
    <lineage>
        <taxon>Bacteria</taxon>
        <taxon>Pseudomonadati</taxon>
        <taxon>Pseudomonadota</taxon>
        <taxon>Betaproteobacteria</taxon>
        <taxon>Burkholderiales</taxon>
        <taxon>Burkholderiaceae</taxon>
        <taxon>Cupriavidus</taxon>
    </lineage>
</organism>
<dbReference type="SUPFAM" id="SSF144059">
    <property type="entry name" value="ImpE-like"/>
    <property type="match status" value="1"/>
</dbReference>
<dbReference type="EMBL" id="CAJZAF010000068">
    <property type="protein sequence ID" value="CAG9187373.1"/>
    <property type="molecule type" value="Genomic_DNA"/>
</dbReference>
<dbReference type="InterPro" id="IPR011990">
    <property type="entry name" value="TPR-like_helical_dom_sf"/>
</dbReference>
<evidence type="ECO:0000313" key="1">
    <source>
        <dbReference type="EMBL" id="CAG9187373.1"/>
    </source>
</evidence>
<dbReference type="Pfam" id="PF07024">
    <property type="entry name" value="ImpE"/>
    <property type="match status" value="1"/>
</dbReference>
<protein>
    <submittedName>
        <fullName evidence="1">Uncharacterized protein</fullName>
    </submittedName>
</protein>
<proteinExistence type="predicted"/>
<dbReference type="Proteomes" id="UP000701702">
    <property type="component" value="Unassembled WGS sequence"/>
</dbReference>
<name>A0ABM8Y3M7_9BURK</name>
<sequence>MWISGDEEASPRKTDPTCVGHSEEALGDMAAIALAARTCVAAMLGESVVCTRQTPRAWRPHWMAFQWCCIAGRWELADVMLERCCGLSSLASPFLDRYRACLHAESCRADAFLGKRSPSFLAGTSARVRRGFEWPVTSRCSPCSHAVDRNQSWPLAGTSNLGRFTWIKDGDDRLGAMLEVFLGARYCWIPFERIARIDLAPLTYLLDRVWRPVVVLLRDGRRLAAFLPARYVGSQSATDALKLGYHTVWMPLDASHRVGLGERQYCFEHGCWPLSRLTTIRFL</sequence>
<dbReference type="InterPro" id="IPR009211">
    <property type="entry name" value="TagJ"/>
</dbReference>
<keyword evidence="2" id="KW-1185">Reference proteome</keyword>
<gene>
    <name evidence="1" type="ORF">LMG23994_06818</name>
</gene>
<accession>A0ABM8Y3M7</accession>
<reference evidence="1 2" key="1">
    <citation type="submission" date="2021-08" db="EMBL/GenBank/DDBJ databases">
        <authorList>
            <person name="Peeters C."/>
        </authorList>
    </citation>
    <scope>NUCLEOTIDE SEQUENCE [LARGE SCALE GENOMIC DNA]</scope>
    <source>
        <strain evidence="1 2">LMG 23994</strain>
    </source>
</reference>
<comment type="caution">
    <text evidence="1">The sequence shown here is derived from an EMBL/GenBank/DDBJ whole genome shotgun (WGS) entry which is preliminary data.</text>
</comment>
<evidence type="ECO:0000313" key="2">
    <source>
        <dbReference type="Proteomes" id="UP000701702"/>
    </source>
</evidence>
<dbReference type="Gene3D" id="1.25.40.10">
    <property type="entry name" value="Tetratricopeptide repeat domain"/>
    <property type="match status" value="1"/>
</dbReference>